<name>A0ABT4BEK4_9ACTN</name>
<sequence>MSHFVGGVDGGGDGRLRNGPDRPGGIGSPDKKPGEPDEPRPLVAAPGLADLQAAVVACTQCHNDPGAACHHHD</sequence>
<accession>A0ABT4BEK4</accession>
<protein>
    <submittedName>
        <fullName evidence="2">Uncharacterized protein</fullName>
    </submittedName>
</protein>
<reference evidence="2" key="1">
    <citation type="submission" date="2022-11" db="EMBL/GenBank/DDBJ databases">
        <authorList>
            <person name="Somphong A."/>
            <person name="Phongsopitanun W."/>
        </authorList>
    </citation>
    <scope>NUCLEOTIDE SEQUENCE</scope>
    <source>
        <strain evidence="2">Pm04-4</strain>
    </source>
</reference>
<evidence type="ECO:0000313" key="2">
    <source>
        <dbReference type="EMBL" id="MCY1144250.1"/>
    </source>
</evidence>
<proteinExistence type="predicted"/>
<organism evidence="2 3">
    <name type="scientific">Paractinoplanes pyxinae</name>
    <dbReference type="NCBI Taxonomy" id="2997416"/>
    <lineage>
        <taxon>Bacteria</taxon>
        <taxon>Bacillati</taxon>
        <taxon>Actinomycetota</taxon>
        <taxon>Actinomycetes</taxon>
        <taxon>Micromonosporales</taxon>
        <taxon>Micromonosporaceae</taxon>
        <taxon>Paractinoplanes</taxon>
    </lineage>
</organism>
<comment type="caution">
    <text evidence="2">The sequence shown here is derived from an EMBL/GenBank/DDBJ whole genome shotgun (WGS) entry which is preliminary data.</text>
</comment>
<feature type="compositionally biased region" description="Basic and acidic residues" evidence="1">
    <location>
        <begin position="29"/>
        <end position="40"/>
    </location>
</feature>
<evidence type="ECO:0000313" key="3">
    <source>
        <dbReference type="Proteomes" id="UP001151002"/>
    </source>
</evidence>
<dbReference type="RefSeq" id="WP_267568820.1">
    <property type="nucleotide sequence ID" value="NZ_JAPNTZ010000019.1"/>
</dbReference>
<keyword evidence="3" id="KW-1185">Reference proteome</keyword>
<dbReference type="Proteomes" id="UP001151002">
    <property type="component" value="Unassembled WGS sequence"/>
</dbReference>
<gene>
    <name evidence="2" type="ORF">OWR29_40185</name>
</gene>
<dbReference type="EMBL" id="JAPNTZ010000019">
    <property type="protein sequence ID" value="MCY1144250.1"/>
    <property type="molecule type" value="Genomic_DNA"/>
</dbReference>
<feature type="region of interest" description="Disordered" evidence="1">
    <location>
        <begin position="1"/>
        <end position="43"/>
    </location>
</feature>
<evidence type="ECO:0000256" key="1">
    <source>
        <dbReference type="SAM" id="MobiDB-lite"/>
    </source>
</evidence>